<accession>A0AAN5I1N0</accession>
<dbReference type="EMBL" id="BTRK01000004">
    <property type="protein sequence ID" value="GMR47836.1"/>
    <property type="molecule type" value="Genomic_DNA"/>
</dbReference>
<evidence type="ECO:0008006" key="4">
    <source>
        <dbReference type="Google" id="ProtNLM"/>
    </source>
</evidence>
<dbReference type="InterPro" id="IPR019428">
    <property type="entry name" value="7TM_GPCR_serpentine_rcpt_Str"/>
</dbReference>
<organism evidence="2 3">
    <name type="scientific">Pristionchus mayeri</name>
    <dbReference type="NCBI Taxonomy" id="1317129"/>
    <lineage>
        <taxon>Eukaryota</taxon>
        <taxon>Metazoa</taxon>
        <taxon>Ecdysozoa</taxon>
        <taxon>Nematoda</taxon>
        <taxon>Chromadorea</taxon>
        <taxon>Rhabditida</taxon>
        <taxon>Rhabditina</taxon>
        <taxon>Diplogasteromorpha</taxon>
        <taxon>Diplogasteroidea</taxon>
        <taxon>Neodiplogasteridae</taxon>
        <taxon>Pristionchus</taxon>
    </lineage>
</organism>
<name>A0AAN5I1N0_9BILA</name>
<feature type="transmembrane region" description="Helical" evidence="1">
    <location>
        <begin position="224"/>
        <end position="252"/>
    </location>
</feature>
<feature type="transmembrane region" description="Helical" evidence="1">
    <location>
        <begin position="124"/>
        <end position="144"/>
    </location>
</feature>
<feature type="non-terminal residue" evidence="2">
    <location>
        <position position="1"/>
    </location>
</feature>
<evidence type="ECO:0000313" key="3">
    <source>
        <dbReference type="Proteomes" id="UP001328107"/>
    </source>
</evidence>
<comment type="caution">
    <text evidence="2">The sequence shown here is derived from an EMBL/GenBank/DDBJ whole genome shotgun (WGS) entry which is preliminary data.</text>
</comment>
<dbReference type="InterPro" id="IPR019423">
    <property type="entry name" value="7TM_GPCR_serpentine_rcpt_Srj"/>
</dbReference>
<feature type="transmembrane region" description="Helical" evidence="1">
    <location>
        <begin position="40"/>
        <end position="60"/>
    </location>
</feature>
<dbReference type="PANTHER" id="PTHR45907:SF16">
    <property type="entry name" value="SERPENTINE RECEPTOR, CLASS J"/>
    <property type="match status" value="1"/>
</dbReference>
<evidence type="ECO:0000256" key="1">
    <source>
        <dbReference type="SAM" id="Phobius"/>
    </source>
</evidence>
<feature type="transmembrane region" description="Helical" evidence="1">
    <location>
        <begin position="80"/>
        <end position="104"/>
    </location>
</feature>
<keyword evidence="1" id="KW-1133">Transmembrane helix</keyword>
<protein>
    <recommendedName>
        <fullName evidence="4">G protein-coupled receptor</fullName>
    </recommendedName>
</protein>
<keyword evidence="3" id="KW-1185">Reference proteome</keyword>
<keyword evidence="1" id="KW-0812">Transmembrane</keyword>
<keyword evidence="1" id="KW-0472">Membrane</keyword>
<feature type="transmembrane region" description="Helical" evidence="1">
    <location>
        <begin position="195"/>
        <end position="212"/>
    </location>
</feature>
<dbReference type="SUPFAM" id="SSF81321">
    <property type="entry name" value="Family A G protein-coupled receptor-like"/>
    <property type="match status" value="1"/>
</dbReference>
<feature type="non-terminal residue" evidence="2">
    <location>
        <position position="282"/>
    </location>
</feature>
<dbReference type="PANTHER" id="PTHR45907">
    <property type="entry name" value="SERPENTINE RECEPTOR, CLASS J"/>
    <property type="match status" value="1"/>
</dbReference>
<evidence type="ECO:0000313" key="2">
    <source>
        <dbReference type="EMBL" id="GMR47836.1"/>
    </source>
</evidence>
<reference evidence="3" key="1">
    <citation type="submission" date="2022-10" db="EMBL/GenBank/DDBJ databases">
        <title>Genome assembly of Pristionchus species.</title>
        <authorList>
            <person name="Yoshida K."/>
            <person name="Sommer R.J."/>
        </authorList>
    </citation>
    <scope>NUCLEOTIDE SEQUENCE [LARGE SCALE GENOMIC DNA]</scope>
    <source>
        <strain evidence="3">RS5460</strain>
    </source>
</reference>
<dbReference type="AlphaFoldDB" id="A0AAN5I1N0"/>
<feature type="transmembrane region" description="Helical" evidence="1">
    <location>
        <begin position="12"/>
        <end position="28"/>
    </location>
</feature>
<gene>
    <name evidence="2" type="ORF">PMAYCL1PPCAC_18031</name>
</gene>
<feature type="transmembrane region" description="Helical" evidence="1">
    <location>
        <begin position="258"/>
        <end position="278"/>
    </location>
</feature>
<dbReference type="Proteomes" id="UP001328107">
    <property type="component" value="Unassembled WGS sequence"/>
</dbReference>
<proteinExistence type="predicted"/>
<sequence>IQDVIMPLQHSITVGSLFINGLILTLILRRNGKEVGTYRYLLSCFAINDILYTILHYITFPVPETFPNIFILRGHGPFSSTFWLSMYMGNYATGFPLLVTHFLYRTMALKWPYILTHFFKLLPLALVITFLCGTSWFTSSYVFMEQDRESTSFVQPIFRGEVYSPVIHSPQRAPLYLVCVYWTEGTFKGGRVKNFIALFLLFIVMFSAYLTQHSQSRDDATAEAVVQTVVPLLTAYFPVGICIFAPILGFAWPPLAFLIPNICCIHPLFDGLVVMLTVTEYR</sequence>
<dbReference type="Pfam" id="PF10326">
    <property type="entry name" value="7TM_GPCR_Str"/>
    <property type="match status" value="2"/>
</dbReference>